<dbReference type="EMBL" id="CAXLJL010000156">
    <property type="protein sequence ID" value="CAL5133603.1"/>
    <property type="molecule type" value="Genomic_DNA"/>
</dbReference>
<evidence type="ECO:0008006" key="7">
    <source>
        <dbReference type="Google" id="ProtNLM"/>
    </source>
</evidence>
<dbReference type="InterPro" id="IPR003702">
    <property type="entry name" value="ActCoA_hydro_N"/>
</dbReference>
<dbReference type="Pfam" id="PF13336">
    <property type="entry name" value="AcetylCoA_hyd_C"/>
    <property type="match status" value="1"/>
</dbReference>
<dbReference type="Pfam" id="PF02550">
    <property type="entry name" value="AcetylCoA_hydro"/>
    <property type="match status" value="1"/>
</dbReference>
<dbReference type="Gene3D" id="3.40.1080.20">
    <property type="entry name" value="Acetyl-CoA hydrolase/transferase C-terminal domain"/>
    <property type="match status" value="1"/>
</dbReference>
<dbReference type="InterPro" id="IPR046433">
    <property type="entry name" value="ActCoA_hydro"/>
</dbReference>
<evidence type="ECO:0000259" key="3">
    <source>
        <dbReference type="Pfam" id="PF02550"/>
    </source>
</evidence>
<dbReference type="GO" id="GO:0006083">
    <property type="term" value="P:acetate metabolic process"/>
    <property type="evidence" value="ECO:0007669"/>
    <property type="project" value="InterPro"/>
</dbReference>
<organism evidence="5 6">
    <name type="scientific">Calicophoron daubneyi</name>
    <name type="common">Rumen fluke</name>
    <name type="synonym">Paramphistomum daubneyi</name>
    <dbReference type="NCBI Taxonomy" id="300641"/>
    <lineage>
        <taxon>Eukaryota</taxon>
        <taxon>Metazoa</taxon>
        <taxon>Spiralia</taxon>
        <taxon>Lophotrochozoa</taxon>
        <taxon>Platyhelminthes</taxon>
        <taxon>Trematoda</taxon>
        <taxon>Digenea</taxon>
        <taxon>Plagiorchiida</taxon>
        <taxon>Pronocephalata</taxon>
        <taxon>Paramphistomoidea</taxon>
        <taxon>Paramphistomidae</taxon>
        <taxon>Calicophoron</taxon>
    </lineage>
</organism>
<dbReference type="InterPro" id="IPR038460">
    <property type="entry name" value="AcetylCoA_hyd_C_sf"/>
</dbReference>
<evidence type="ECO:0000313" key="5">
    <source>
        <dbReference type="EMBL" id="CAL5133603.1"/>
    </source>
</evidence>
<feature type="domain" description="Acetyl-CoA hydrolase/transferase C-terminal" evidence="4">
    <location>
        <begin position="328"/>
        <end position="482"/>
    </location>
</feature>
<dbReference type="GO" id="GO:0008775">
    <property type="term" value="F:acetate CoA-transferase activity"/>
    <property type="evidence" value="ECO:0007669"/>
    <property type="project" value="InterPro"/>
</dbReference>
<gene>
    <name evidence="5" type="ORF">CDAUBV1_LOCUS6870</name>
</gene>
<dbReference type="PANTHER" id="PTHR21432">
    <property type="entry name" value="ACETYL-COA HYDROLASE-RELATED"/>
    <property type="match status" value="1"/>
</dbReference>
<dbReference type="Gene3D" id="3.30.750.70">
    <property type="entry name" value="4-hydroxybutyrate coenzyme like domains"/>
    <property type="match status" value="1"/>
</dbReference>
<feature type="domain" description="Acetyl-CoA hydrolase/transferase N-terminal" evidence="3">
    <location>
        <begin position="80"/>
        <end position="220"/>
    </location>
</feature>
<evidence type="ECO:0000259" key="4">
    <source>
        <dbReference type="Pfam" id="PF13336"/>
    </source>
</evidence>
<dbReference type="GO" id="GO:0005739">
    <property type="term" value="C:mitochondrion"/>
    <property type="evidence" value="ECO:0007669"/>
    <property type="project" value="TreeGrafter"/>
</dbReference>
<dbReference type="SUPFAM" id="SSF100950">
    <property type="entry name" value="NagB/RpiA/CoA transferase-like"/>
    <property type="match status" value="2"/>
</dbReference>
<protein>
    <recommendedName>
        <fullName evidence="7">Acetyl-CoA hydrolase</fullName>
    </recommendedName>
</protein>
<dbReference type="InterPro" id="IPR037171">
    <property type="entry name" value="NagB/RpiA_transferase-like"/>
</dbReference>
<comment type="similarity">
    <text evidence="1">Belongs to the acetyl-CoA hydrolase/transferase family.</text>
</comment>
<comment type="caution">
    <text evidence="5">The sequence shown here is derived from an EMBL/GenBank/DDBJ whole genome shotgun (WGS) entry which is preliminary data.</text>
</comment>
<accession>A0AAV2TE43</accession>
<evidence type="ECO:0000313" key="6">
    <source>
        <dbReference type="Proteomes" id="UP001497525"/>
    </source>
</evidence>
<dbReference type="Gene3D" id="3.40.1080.10">
    <property type="entry name" value="Glutaconate Coenzyme A-transferase"/>
    <property type="match status" value="1"/>
</dbReference>
<name>A0AAV2TE43_CALDB</name>
<proteinExistence type="inferred from homology"/>
<evidence type="ECO:0000256" key="1">
    <source>
        <dbReference type="ARBA" id="ARBA00009632"/>
    </source>
</evidence>
<sequence length="493" mass="54139">MIGLMVELLGSRNMHTLKLIASNFPRHIVRRSDRYFHPRVAACSQIPHPNGPTPTESKATPKFSEKSEDLFGPLKDGAKVFIHGSAGTPTPLLKKFYDYVVAKDLKDIKLFQILTMGEYPFTNPDNQYRFRPTSFFTDGNTRKAVAAGKADYMPIFLSEIPYMFKLNIIPLDLALIDITPPDEHGFCSLGPGVDATRAAIMNAKRVVGFVNDKLPYTVGDALVPFEMFTAVCKGSMPCHQLELSDPTEEERKIAALIAENLVEDGSTIQVGIGSLPEAVLTRLSQHRDLGVHTEMFADGIVKLLETGVITNVHKKLHPGKIVSTFVMGTNKVFEFLDHNPLVVMAESCWVNNPSVIAQNPKPVAINSCIEVDITGQICSDSVGSRIYSGFGGQVDFLRGAAISLDGKGKPIIGITSTTKHGESKIVPTLKKGAGVVTTRAHVHYIVTEYGIANLYGRNLRQRAYELIRISHPDHRESLEKAAFELLSVMPSPD</sequence>
<reference evidence="5" key="1">
    <citation type="submission" date="2024-06" db="EMBL/GenBank/DDBJ databases">
        <authorList>
            <person name="Liu X."/>
            <person name="Lenzi L."/>
            <person name="Haldenby T S."/>
            <person name="Uol C."/>
        </authorList>
    </citation>
    <scope>NUCLEOTIDE SEQUENCE</scope>
</reference>
<keyword evidence="2" id="KW-0808">Transferase</keyword>
<dbReference type="InterPro" id="IPR026888">
    <property type="entry name" value="AcetylCoA_hyd_C"/>
</dbReference>
<dbReference type="PANTHER" id="PTHR21432:SF20">
    <property type="entry name" value="ACETYL-COA HYDROLASE"/>
    <property type="match status" value="1"/>
</dbReference>
<dbReference type="AlphaFoldDB" id="A0AAV2TE43"/>
<dbReference type="Proteomes" id="UP001497525">
    <property type="component" value="Unassembled WGS sequence"/>
</dbReference>
<evidence type="ECO:0000256" key="2">
    <source>
        <dbReference type="ARBA" id="ARBA00022679"/>
    </source>
</evidence>